<keyword evidence="1" id="KW-1133">Transmembrane helix</keyword>
<evidence type="ECO:0000313" key="2">
    <source>
        <dbReference type="EMBL" id="MBA0667218.1"/>
    </source>
</evidence>
<evidence type="ECO:0000313" key="3">
    <source>
        <dbReference type="Proteomes" id="UP000593573"/>
    </source>
</evidence>
<dbReference type="EMBL" id="JABFAB010000013">
    <property type="protein sequence ID" value="MBA0667218.1"/>
    <property type="molecule type" value="Genomic_DNA"/>
</dbReference>
<gene>
    <name evidence="2" type="ORF">Goklo_000335</name>
</gene>
<keyword evidence="3" id="KW-1185">Reference proteome</keyword>
<dbReference type="OrthoDB" id="10491223at2759"/>
<keyword evidence="1" id="KW-0812">Transmembrane</keyword>
<dbReference type="AlphaFoldDB" id="A0A7J8VWT3"/>
<sequence>MDIILSTIFFLISLPPLLLLLIFSFLAIKTVAGKSINDPDYPPVKGSVFDQLLYLNYLYNYHAEAAKEPATYRLPAKVLAVSQALLGADSINIEPPEVISNGTQSQLMLLPLGSRRDSLDIKADCKWSPSPAGNRDR</sequence>
<accession>A0A7J8VWT3</accession>
<proteinExistence type="predicted"/>
<feature type="transmembrane region" description="Helical" evidence="1">
    <location>
        <begin position="6"/>
        <end position="28"/>
    </location>
</feature>
<organism evidence="2 3">
    <name type="scientific">Gossypium klotzschianum</name>
    <dbReference type="NCBI Taxonomy" id="34286"/>
    <lineage>
        <taxon>Eukaryota</taxon>
        <taxon>Viridiplantae</taxon>
        <taxon>Streptophyta</taxon>
        <taxon>Embryophyta</taxon>
        <taxon>Tracheophyta</taxon>
        <taxon>Spermatophyta</taxon>
        <taxon>Magnoliopsida</taxon>
        <taxon>eudicotyledons</taxon>
        <taxon>Gunneridae</taxon>
        <taxon>Pentapetalae</taxon>
        <taxon>rosids</taxon>
        <taxon>malvids</taxon>
        <taxon>Malvales</taxon>
        <taxon>Malvaceae</taxon>
        <taxon>Malvoideae</taxon>
        <taxon>Gossypium</taxon>
    </lineage>
</organism>
<comment type="caution">
    <text evidence="2">The sequence shown here is derived from an EMBL/GenBank/DDBJ whole genome shotgun (WGS) entry which is preliminary data.</text>
</comment>
<name>A0A7J8VWT3_9ROSI</name>
<reference evidence="2 3" key="1">
    <citation type="journal article" date="2019" name="Genome Biol. Evol.">
        <title>Insights into the evolution of the New World diploid cottons (Gossypium, subgenus Houzingenia) based on genome sequencing.</title>
        <authorList>
            <person name="Grover C.E."/>
            <person name="Arick M.A. 2nd"/>
            <person name="Thrash A."/>
            <person name="Conover J.L."/>
            <person name="Sanders W.S."/>
            <person name="Peterson D.G."/>
            <person name="Frelichowski J.E."/>
            <person name="Scheffler J.A."/>
            <person name="Scheffler B.E."/>
            <person name="Wendel J.F."/>
        </authorList>
    </citation>
    <scope>NUCLEOTIDE SEQUENCE [LARGE SCALE GENOMIC DNA]</scope>
    <source>
        <strain evidence="2">57</strain>
        <tissue evidence="2">Leaf</tissue>
    </source>
</reference>
<protein>
    <submittedName>
        <fullName evidence="2">Uncharacterized protein</fullName>
    </submittedName>
</protein>
<keyword evidence="1" id="KW-0472">Membrane</keyword>
<evidence type="ECO:0000256" key="1">
    <source>
        <dbReference type="SAM" id="Phobius"/>
    </source>
</evidence>
<dbReference type="Proteomes" id="UP000593573">
    <property type="component" value="Unassembled WGS sequence"/>
</dbReference>